<protein>
    <submittedName>
        <fullName evidence="2">Uncharacterized protein</fullName>
    </submittedName>
</protein>
<proteinExistence type="predicted"/>
<sequence length="187" mass="19668">MSSEQPAAVRRGALVTGLLVCAGISVALGVYGRLHSPSYGSLPSFGFSSTATFKAWVGSVVLALAAAQLVTALWLYGRLPGAPPAPRRLGLVHRGTGYTAFVLSLPVAALCLYGFGFAPEPFSARTLVHSLAGCAFYGAFAAKVLLVHTRNLPRWALPLAGSLVLTTVVLAWLTSAWWLFSTTGLHR</sequence>
<evidence type="ECO:0000313" key="2">
    <source>
        <dbReference type="EMBL" id="QNN53293.1"/>
    </source>
</evidence>
<name>A0A7G9RCG8_9ACTN</name>
<gene>
    <name evidence="2" type="ORF">H9L09_02090</name>
</gene>
<dbReference type="RefSeq" id="WP_187579135.1">
    <property type="nucleotide sequence ID" value="NZ_CP060713.1"/>
</dbReference>
<feature type="transmembrane region" description="Helical" evidence="1">
    <location>
        <begin position="159"/>
        <end position="180"/>
    </location>
</feature>
<evidence type="ECO:0000256" key="1">
    <source>
        <dbReference type="SAM" id="Phobius"/>
    </source>
</evidence>
<keyword evidence="1" id="KW-1133">Transmembrane helix</keyword>
<feature type="transmembrane region" description="Helical" evidence="1">
    <location>
        <begin position="53"/>
        <end position="76"/>
    </location>
</feature>
<keyword evidence="3" id="KW-1185">Reference proteome</keyword>
<accession>A0A7G9RCG8</accession>
<dbReference type="Proteomes" id="UP000515947">
    <property type="component" value="Chromosome"/>
</dbReference>
<reference evidence="2 3" key="1">
    <citation type="submission" date="2020-08" db="EMBL/GenBank/DDBJ databases">
        <title>Genome sequence of Nocardioides mesophilus KACC 16243T.</title>
        <authorList>
            <person name="Hyun D.-W."/>
            <person name="Bae J.-W."/>
        </authorList>
    </citation>
    <scope>NUCLEOTIDE SEQUENCE [LARGE SCALE GENOMIC DNA]</scope>
    <source>
        <strain evidence="2 3">KACC 16243</strain>
    </source>
</reference>
<dbReference type="KEGG" id="nmes:H9L09_02090"/>
<feature type="transmembrane region" description="Helical" evidence="1">
    <location>
        <begin position="97"/>
        <end position="115"/>
    </location>
</feature>
<dbReference type="EMBL" id="CP060713">
    <property type="protein sequence ID" value="QNN53293.1"/>
    <property type="molecule type" value="Genomic_DNA"/>
</dbReference>
<feature type="transmembrane region" description="Helical" evidence="1">
    <location>
        <begin position="12"/>
        <end position="33"/>
    </location>
</feature>
<organism evidence="2 3">
    <name type="scientific">Nocardioides mesophilus</name>
    <dbReference type="NCBI Taxonomy" id="433659"/>
    <lineage>
        <taxon>Bacteria</taxon>
        <taxon>Bacillati</taxon>
        <taxon>Actinomycetota</taxon>
        <taxon>Actinomycetes</taxon>
        <taxon>Propionibacteriales</taxon>
        <taxon>Nocardioidaceae</taxon>
        <taxon>Nocardioides</taxon>
    </lineage>
</organism>
<keyword evidence="1" id="KW-0812">Transmembrane</keyword>
<dbReference type="AlphaFoldDB" id="A0A7G9RCG8"/>
<keyword evidence="1" id="KW-0472">Membrane</keyword>
<dbReference type="Pfam" id="PF20139">
    <property type="entry name" value="DUF6529"/>
    <property type="match status" value="1"/>
</dbReference>
<dbReference type="InterPro" id="IPR045382">
    <property type="entry name" value="DUF6529"/>
</dbReference>
<feature type="transmembrane region" description="Helical" evidence="1">
    <location>
        <begin position="127"/>
        <end position="147"/>
    </location>
</feature>
<evidence type="ECO:0000313" key="3">
    <source>
        <dbReference type="Proteomes" id="UP000515947"/>
    </source>
</evidence>